<reference evidence="1 2" key="1">
    <citation type="submission" date="2019-03" db="EMBL/GenBank/DDBJ databases">
        <title>Complete Genome Sequence of Paraburkholderia dipogonis ICMP 19430T, a Nitrogen-fixing Symbiont of the South African Invasive Legume Dipogon lignosus in New Zealand.</title>
        <authorList>
            <person name="De Meyer S.E."/>
        </authorList>
    </citation>
    <scope>NUCLEOTIDE SEQUENCE [LARGE SCALE GENOMIC DNA]</scope>
    <source>
        <strain evidence="1 2">ICMP 19430</strain>
    </source>
</reference>
<organism evidence="1 2">
    <name type="scientific">Paraburkholderia dipogonis</name>
    <dbReference type="NCBI Taxonomy" id="1211383"/>
    <lineage>
        <taxon>Bacteria</taxon>
        <taxon>Pseudomonadati</taxon>
        <taxon>Pseudomonadota</taxon>
        <taxon>Betaproteobacteria</taxon>
        <taxon>Burkholderiales</taxon>
        <taxon>Burkholderiaceae</taxon>
        <taxon>Paraburkholderia</taxon>
    </lineage>
</organism>
<evidence type="ECO:0000313" key="1">
    <source>
        <dbReference type="EMBL" id="TFE40539.1"/>
    </source>
</evidence>
<accession>A0A4Y8MSZ0</accession>
<sequence>MKPLTLEQFKTQLAVMLRRIPYGTSADLTDYAIAFWDGARVVYAFISDNDGTEQIDDEFELGEYEWNHWHEDFANWINEPVFSVRADLHKRPLAAPADTDVR</sequence>
<dbReference type="RefSeq" id="WP_134462753.1">
    <property type="nucleotide sequence ID" value="NZ_JBHMFL010000025.1"/>
</dbReference>
<evidence type="ECO:0000313" key="2">
    <source>
        <dbReference type="Proteomes" id="UP000297385"/>
    </source>
</evidence>
<dbReference type="Proteomes" id="UP000297385">
    <property type="component" value="Unassembled WGS sequence"/>
</dbReference>
<dbReference type="EMBL" id="SNVI01000002">
    <property type="protein sequence ID" value="TFE40539.1"/>
    <property type="molecule type" value="Genomic_DNA"/>
</dbReference>
<gene>
    <name evidence="1" type="ORF">E2553_27820</name>
</gene>
<name>A0A4Y8MSZ0_9BURK</name>
<comment type="caution">
    <text evidence="1">The sequence shown here is derived from an EMBL/GenBank/DDBJ whole genome shotgun (WGS) entry which is preliminary data.</text>
</comment>
<proteinExistence type="predicted"/>
<dbReference type="AlphaFoldDB" id="A0A4Y8MSZ0"/>
<protein>
    <submittedName>
        <fullName evidence="1">Uncharacterized protein</fullName>
    </submittedName>
</protein>
<dbReference type="GeneID" id="97306766"/>